<evidence type="ECO:0000313" key="3">
    <source>
        <dbReference type="Proteomes" id="UP000504635"/>
    </source>
</evidence>
<feature type="region of interest" description="Disordered" evidence="2">
    <location>
        <begin position="741"/>
        <end position="854"/>
    </location>
</feature>
<feature type="compositionally biased region" description="Low complexity" evidence="2">
    <location>
        <begin position="749"/>
        <end position="759"/>
    </location>
</feature>
<dbReference type="GeneID" id="115883551"/>
<evidence type="ECO:0000256" key="1">
    <source>
        <dbReference type="PROSITE-ProRule" id="PRU00339"/>
    </source>
</evidence>
<dbReference type="Gene3D" id="1.25.40.10">
    <property type="entry name" value="Tetratricopeptide repeat domain"/>
    <property type="match status" value="3"/>
</dbReference>
<dbReference type="Pfam" id="PF13432">
    <property type="entry name" value="TPR_16"/>
    <property type="match status" value="1"/>
</dbReference>
<dbReference type="Proteomes" id="UP000504635">
    <property type="component" value="Unplaced"/>
</dbReference>
<dbReference type="KEGG" id="soy:115883551"/>
<dbReference type="AlphaFoldDB" id="A0A6J2Y3D7"/>
<organism evidence="3 4">
    <name type="scientific">Sitophilus oryzae</name>
    <name type="common">Rice weevil</name>
    <name type="synonym">Curculio oryzae</name>
    <dbReference type="NCBI Taxonomy" id="7048"/>
    <lineage>
        <taxon>Eukaryota</taxon>
        <taxon>Metazoa</taxon>
        <taxon>Ecdysozoa</taxon>
        <taxon>Arthropoda</taxon>
        <taxon>Hexapoda</taxon>
        <taxon>Insecta</taxon>
        <taxon>Pterygota</taxon>
        <taxon>Neoptera</taxon>
        <taxon>Endopterygota</taxon>
        <taxon>Coleoptera</taxon>
        <taxon>Polyphaga</taxon>
        <taxon>Cucujiformia</taxon>
        <taxon>Curculionidae</taxon>
        <taxon>Dryophthorinae</taxon>
        <taxon>Sitophilus</taxon>
    </lineage>
</organism>
<feature type="compositionally biased region" description="Acidic residues" evidence="2">
    <location>
        <begin position="839"/>
        <end position="854"/>
    </location>
</feature>
<protein>
    <submittedName>
        <fullName evidence="4">Intraflagellar transport protein 88 homolog</fullName>
    </submittedName>
</protein>
<dbReference type="GO" id="GO:0036064">
    <property type="term" value="C:ciliary basal body"/>
    <property type="evidence" value="ECO:0007669"/>
    <property type="project" value="TreeGrafter"/>
</dbReference>
<dbReference type="SMART" id="SM00028">
    <property type="entry name" value="TPR"/>
    <property type="match status" value="11"/>
</dbReference>
<dbReference type="FunFam" id="1.25.40.10:FF:000468">
    <property type="entry name" value="Intraflagellar transport 88 homolog"/>
    <property type="match status" value="1"/>
</dbReference>
<dbReference type="InterPro" id="IPR011990">
    <property type="entry name" value="TPR-like_helical_dom_sf"/>
</dbReference>
<feature type="repeat" description="TPR" evidence="1">
    <location>
        <begin position="641"/>
        <end position="674"/>
    </location>
</feature>
<keyword evidence="1" id="KW-0802">TPR repeat</keyword>
<dbReference type="PROSITE" id="PS50005">
    <property type="entry name" value="TPR"/>
    <property type="match status" value="3"/>
</dbReference>
<dbReference type="GO" id="GO:1905515">
    <property type="term" value="P:non-motile cilium assembly"/>
    <property type="evidence" value="ECO:0007669"/>
    <property type="project" value="TreeGrafter"/>
</dbReference>
<dbReference type="Pfam" id="PF12895">
    <property type="entry name" value="ANAPC3"/>
    <property type="match status" value="1"/>
</dbReference>
<dbReference type="GO" id="GO:0097730">
    <property type="term" value="C:non-motile cilium"/>
    <property type="evidence" value="ECO:0007669"/>
    <property type="project" value="TreeGrafter"/>
</dbReference>
<dbReference type="Pfam" id="PF13424">
    <property type="entry name" value="TPR_12"/>
    <property type="match status" value="1"/>
</dbReference>
<dbReference type="OrthoDB" id="1926212at2759"/>
<dbReference type="GO" id="GO:0042073">
    <property type="term" value="P:intraciliary transport"/>
    <property type="evidence" value="ECO:0007669"/>
    <property type="project" value="TreeGrafter"/>
</dbReference>
<dbReference type="GO" id="GO:0097546">
    <property type="term" value="C:ciliary base"/>
    <property type="evidence" value="ECO:0007669"/>
    <property type="project" value="TreeGrafter"/>
</dbReference>
<dbReference type="PANTHER" id="PTHR44117">
    <property type="entry name" value="INTRAFLAGELLAR TRANSPORT PROTEIN 88 HOMOLOG"/>
    <property type="match status" value="1"/>
</dbReference>
<feature type="region of interest" description="Disordered" evidence="2">
    <location>
        <begin position="67"/>
        <end position="111"/>
    </location>
</feature>
<feature type="compositionally biased region" description="Polar residues" evidence="2">
    <location>
        <begin position="801"/>
        <end position="815"/>
    </location>
</feature>
<dbReference type="SUPFAM" id="SSF48452">
    <property type="entry name" value="TPR-like"/>
    <property type="match status" value="3"/>
</dbReference>
<evidence type="ECO:0000256" key="2">
    <source>
        <dbReference type="SAM" id="MobiDB-lite"/>
    </source>
</evidence>
<dbReference type="InterPro" id="IPR019734">
    <property type="entry name" value="TPR_rpt"/>
</dbReference>
<feature type="repeat" description="TPR" evidence="1">
    <location>
        <begin position="505"/>
        <end position="538"/>
    </location>
</feature>
<dbReference type="PANTHER" id="PTHR44117:SF1">
    <property type="entry name" value="INTRAFLAGELLAR TRANSPORT PROTEIN 88 HOMOLOG"/>
    <property type="match status" value="1"/>
</dbReference>
<dbReference type="GO" id="GO:0005814">
    <property type="term" value="C:centriole"/>
    <property type="evidence" value="ECO:0007669"/>
    <property type="project" value="TreeGrafter"/>
</dbReference>
<reference evidence="4" key="1">
    <citation type="submission" date="2025-08" db="UniProtKB">
        <authorList>
            <consortium name="RefSeq"/>
        </authorList>
    </citation>
    <scope>IDENTIFICATION</scope>
    <source>
        <tissue evidence="4">Gonads</tissue>
    </source>
</reference>
<gene>
    <name evidence="4" type="primary">LOC115883551</name>
</gene>
<name>A0A6J2Y3D7_SITOR</name>
<keyword evidence="3" id="KW-1185">Reference proteome</keyword>
<feature type="repeat" description="TPR" evidence="1">
    <location>
        <begin position="254"/>
        <end position="287"/>
    </location>
</feature>
<dbReference type="GO" id="GO:0019894">
    <property type="term" value="F:kinesin binding"/>
    <property type="evidence" value="ECO:0007669"/>
    <property type="project" value="TreeGrafter"/>
</dbReference>
<accession>A0A6J2Y3D7</accession>
<dbReference type="InParanoid" id="A0A6J2Y3D7"/>
<dbReference type="RefSeq" id="XP_030757776.1">
    <property type="nucleotide sequence ID" value="XM_030901916.1"/>
</dbReference>
<evidence type="ECO:0000313" key="4">
    <source>
        <dbReference type="RefSeq" id="XP_030757776.1"/>
    </source>
</evidence>
<sequence length="854" mass="95907">MTATVNVLDLSKSFDSNDLANMAKEDESSNNFAKTLKFSTDMRLTTPKPVLHIGASTEFQRQVSAMPRTPFKPGTGYSRAGTGFKPTTNFKKPGTGKPGTAAFRPPTGLENVTRPMTAVRGRGVHFWGGKPFDPLNQAGAVQQTPPLELQKDDSPEEKMRQQEIKIMQLVEESCIAQSEGDLRKALTKAKGSFKQRKKFNKTQEQSDLSDHHNIDLTYVVLFNLANQYAANELYTEALNTYQMMTKNRMFANAHRLKVNMGNVYLKQGQYHMAVKMYRMALDQVPSTQKNLRIKIMHNIAMVFVKMGQWEEAVNSLEFIMSEQACHRAGLHLVACCRALEDRDRMRTAFSMLLTVPLDVEDDDKYHLEQDNPEDALLALAIKNDDLHKYEVQKRHDAEYCILTAAKLIAPFVEDNFSDGYDWCVSAIKTSEYSPLASDLEINKAVMFLKQNQLSEAVAALKAFEKDSDIALNAATNLCFIYFMQGDYNNALIYGESAEKHASPDANALVNYGACLLAKNHLDHASRCFRKALDLDCTHFEAIFNLGLCLKRQGHYLEALTCFQRFSGSLALLPAVVYQVANLLELVGDVEAAADTYQQLLGLVPTDSKALQKLGELFDNEGDKQQAHHYHVDSFRYYPGNISAIDWLGSYYIEMQVVEKALSYFEKAAIMQPGDPKWNMMVAGCHRRSGNMHKALTLYQEIHRQFPENSECLRFLVRLCSDLGMREAQDYLLELKKLEKSKEVRERVNSSRPASRRSNSGLSSRTGSGFSPVLEHDTSKRTPPPSANRNLRSTRTVRHQDSAGSSDSGIGQNNLDYNYADPLGPLPVRPRTGAGKGFDFEDFGNEELGDDLLPE</sequence>
<proteinExistence type="predicted"/>
<dbReference type="FunCoup" id="A0A6J2Y3D7">
    <property type="interactions" value="132"/>
</dbReference>